<dbReference type="Pfam" id="PF02954">
    <property type="entry name" value="HTH_8"/>
    <property type="match status" value="1"/>
</dbReference>
<protein>
    <submittedName>
        <fullName evidence="7">Sigma 54-interacting transcriptional regulator</fullName>
    </submittedName>
</protein>
<dbReference type="RefSeq" id="WP_425345725.1">
    <property type="nucleotide sequence ID" value="NZ_JBGUBD010000006.1"/>
</dbReference>
<comment type="caution">
    <text evidence="7">The sequence shown here is derived from an EMBL/GenBank/DDBJ whole genome shotgun (WGS) entry which is preliminary data.</text>
</comment>
<dbReference type="Proteomes" id="UP001575105">
    <property type="component" value="Unassembled WGS sequence"/>
</dbReference>
<evidence type="ECO:0000256" key="5">
    <source>
        <dbReference type="ARBA" id="ARBA00023163"/>
    </source>
</evidence>
<dbReference type="InterPro" id="IPR029016">
    <property type="entry name" value="GAF-like_dom_sf"/>
</dbReference>
<dbReference type="EMBL" id="JBGUBD010000006">
    <property type="protein sequence ID" value="MFA9478800.1"/>
    <property type="molecule type" value="Genomic_DNA"/>
</dbReference>
<evidence type="ECO:0000256" key="1">
    <source>
        <dbReference type="ARBA" id="ARBA00022741"/>
    </source>
</evidence>
<dbReference type="InterPro" id="IPR002078">
    <property type="entry name" value="Sigma_54_int"/>
</dbReference>
<dbReference type="SUPFAM" id="SSF46689">
    <property type="entry name" value="Homeodomain-like"/>
    <property type="match status" value="1"/>
</dbReference>
<sequence>MDRPEQELDILEEISQILGDGLELSQVFQRATAVLTERMDIQRAALVLLDRTSDQLQTIASIGLTRAEQERGRYAVGEGVTGQVLASGQPAVVADIARHPEFLNRTGARQLKGTGGNEKADAEQGEAGAVATSFICVPIRDSEEIVGTISVDKPFVSDARLQADARLLKIIAGCFAQAIRIHNLIQVEKDEWLAENRQLKDNLRSKYRFDNIIGSSPVMLDVLATVSQVATSRATVLLLGETGCGKELFAKAIHFNSPRRDKPLIRINCGALSPQLLESELFGHVKGAFTGAIKDKIGRFEAASGGTIFLDEVGTLDAQLQVKLLRVLQEREFERVGDHHTVKVDVRVIAATNLDLEEEVRKGNFREDLYYRLNVVTLNLPALRSRREDIPKLIDHFLDRYNRENNRDLRKLNRDVLNTLLRYPWPGNVRELENAVERAVVLSNGEEFTEDLLPLQIRMYAQQTRGDGGDESIEALCAKLAEQAIEQYQVHEGEVYNLLTHEVERHLIREALAFNDGVKLRTADFLGINRNTLNKKVKDLGIDTAD</sequence>
<keyword evidence="4" id="KW-0238">DNA-binding</keyword>
<dbReference type="Gene3D" id="3.40.50.300">
    <property type="entry name" value="P-loop containing nucleotide triphosphate hydrolases"/>
    <property type="match status" value="1"/>
</dbReference>
<keyword evidence="2" id="KW-0067">ATP-binding</keyword>
<organism evidence="7 8">
    <name type="scientific">Natronomicrosphaera hydrolytica</name>
    <dbReference type="NCBI Taxonomy" id="3242702"/>
    <lineage>
        <taxon>Bacteria</taxon>
        <taxon>Pseudomonadati</taxon>
        <taxon>Planctomycetota</taxon>
        <taxon>Phycisphaerae</taxon>
        <taxon>Phycisphaerales</taxon>
        <taxon>Phycisphaeraceae</taxon>
        <taxon>Natronomicrosphaera</taxon>
    </lineage>
</organism>
<dbReference type="InterPro" id="IPR058031">
    <property type="entry name" value="AAA_lid_NorR"/>
</dbReference>
<dbReference type="SUPFAM" id="SSF52540">
    <property type="entry name" value="P-loop containing nucleoside triphosphate hydrolases"/>
    <property type="match status" value="1"/>
</dbReference>
<dbReference type="PANTHER" id="PTHR32071:SF81">
    <property type="entry name" value="PROPIONATE CATABOLISM OPERON REGULATORY PROTEIN"/>
    <property type="match status" value="1"/>
</dbReference>
<keyword evidence="3" id="KW-0805">Transcription regulation</keyword>
<dbReference type="InterPro" id="IPR003593">
    <property type="entry name" value="AAA+_ATPase"/>
</dbReference>
<dbReference type="InterPro" id="IPR003018">
    <property type="entry name" value="GAF"/>
</dbReference>
<dbReference type="SMART" id="SM00065">
    <property type="entry name" value="GAF"/>
    <property type="match status" value="1"/>
</dbReference>
<dbReference type="InterPro" id="IPR025944">
    <property type="entry name" value="Sigma_54_int_dom_CS"/>
</dbReference>
<name>A0ABV4U5D2_9BACT</name>
<dbReference type="Gene3D" id="1.10.10.60">
    <property type="entry name" value="Homeodomain-like"/>
    <property type="match status" value="1"/>
</dbReference>
<keyword evidence="8" id="KW-1185">Reference proteome</keyword>
<dbReference type="Pfam" id="PF01590">
    <property type="entry name" value="GAF"/>
    <property type="match status" value="1"/>
</dbReference>
<evidence type="ECO:0000256" key="3">
    <source>
        <dbReference type="ARBA" id="ARBA00023015"/>
    </source>
</evidence>
<evidence type="ECO:0000256" key="2">
    <source>
        <dbReference type="ARBA" id="ARBA00022840"/>
    </source>
</evidence>
<keyword evidence="5" id="KW-0804">Transcription</keyword>
<gene>
    <name evidence="7" type="ORF">ACERK3_10880</name>
</gene>
<dbReference type="PANTHER" id="PTHR32071">
    <property type="entry name" value="TRANSCRIPTIONAL REGULATORY PROTEIN"/>
    <property type="match status" value="1"/>
</dbReference>
<dbReference type="SMART" id="SM00382">
    <property type="entry name" value="AAA"/>
    <property type="match status" value="1"/>
</dbReference>
<dbReference type="InterPro" id="IPR009057">
    <property type="entry name" value="Homeodomain-like_sf"/>
</dbReference>
<dbReference type="Gene3D" id="1.10.8.60">
    <property type="match status" value="1"/>
</dbReference>
<dbReference type="Pfam" id="PF25601">
    <property type="entry name" value="AAA_lid_14"/>
    <property type="match status" value="1"/>
</dbReference>
<dbReference type="PROSITE" id="PS00688">
    <property type="entry name" value="SIGMA54_INTERACT_3"/>
    <property type="match status" value="1"/>
</dbReference>
<keyword evidence="1" id="KW-0547">Nucleotide-binding</keyword>
<proteinExistence type="predicted"/>
<dbReference type="PROSITE" id="PS50045">
    <property type="entry name" value="SIGMA54_INTERACT_4"/>
    <property type="match status" value="1"/>
</dbReference>
<evidence type="ECO:0000259" key="6">
    <source>
        <dbReference type="PROSITE" id="PS50045"/>
    </source>
</evidence>
<dbReference type="InterPro" id="IPR027417">
    <property type="entry name" value="P-loop_NTPase"/>
</dbReference>
<dbReference type="PRINTS" id="PR01590">
    <property type="entry name" value="HTHFIS"/>
</dbReference>
<dbReference type="SUPFAM" id="SSF55781">
    <property type="entry name" value="GAF domain-like"/>
    <property type="match status" value="1"/>
</dbReference>
<dbReference type="Pfam" id="PF00158">
    <property type="entry name" value="Sigma54_activat"/>
    <property type="match status" value="1"/>
</dbReference>
<reference evidence="7 8" key="1">
    <citation type="submission" date="2024-08" db="EMBL/GenBank/DDBJ databases">
        <title>Whole-genome sequencing of halo(alkali)philic microorganisms from hypersaline lakes.</title>
        <authorList>
            <person name="Sorokin D.Y."/>
            <person name="Merkel A.Y."/>
            <person name="Messina E."/>
            <person name="Yakimov M."/>
        </authorList>
    </citation>
    <scope>NUCLEOTIDE SEQUENCE [LARGE SCALE GENOMIC DNA]</scope>
    <source>
        <strain evidence="7 8">AB-hyl4</strain>
    </source>
</reference>
<feature type="domain" description="Sigma-54 factor interaction" evidence="6">
    <location>
        <begin position="212"/>
        <end position="441"/>
    </location>
</feature>
<accession>A0ABV4U5D2</accession>
<dbReference type="InterPro" id="IPR025943">
    <property type="entry name" value="Sigma_54_int_dom_ATP-bd_2"/>
</dbReference>
<dbReference type="CDD" id="cd00009">
    <property type="entry name" value="AAA"/>
    <property type="match status" value="1"/>
</dbReference>
<dbReference type="InterPro" id="IPR002197">
    <property type="entry name" value="HTH_Fis"/>
</dbReference>
<dbReference type="PROSITE" id="PS00676">
    <property type="entry name" value="SIGMA54_INTERACT_2"/>
    <property type="match status" value="1"/>
</dbReference>
<evidence type="ECO:0000313" key="7">
    <source>
        <dbReference type="EMBL" id="MFA9478800.1"/>
    </source>
</evidence>
<evidence type="ECO:0000256" key="4">
    <source>
        <dbReference type="ARBA" id="ARBA00023125"/>
    </source>
</evidence>
<dbReference type="Gene3D" id="3.30.450.40">
    <property type="match status" value="1"/>
</dbReference>
<evidence type="ECO:0000313" key="8">
    <source>
        <dbReference type="Proteomes" id="UP001575105"/>
    </source>
</evidence>